<dbReference type="Gene3D" id="3.40.50.1000">
    <property type="entry name" value="HAD superfamily/HAD-like"/>
    <property type="match status" value="1"/>
</dbReference>
<evidence type="ECO:0000256" key="9">
    <source>
        <dbReference type="ARBA" id="ARBA00032039"/>
    </source>
</evidence>
<feature type="domain" description="Ubiquitin-like" evidence="12">
    <location>
        <begin position="3"/>
        <end position="82"/>
    </location>
</feature>
<dbReference type="EMBL" id="VRMN01000001">
    <property type="protein sequence ID" value="KAA8499697.1"/>
    <property type="molecule type" value="Genomic_DNA"/>
</dbReference>
<dbReference type="PANTHER" id="PTHR48493">
    <property type="entry name" value="UBIQUITIN-LIKE DOMAIN-CONTAINING CTD PHOSPHATASE 1"/>
    <property type="match status" value="1"/>
</dbReference>
<evidence type="ECO:0000259" key="13">
    <source>
        <dbReference type="PROSITE" id="PS50969"/>
    </source>
</evidence>
<dbReference type="OMA" id="TVHTPKY"/>
<evidence type="ECO:0000256" key="7">
    <source>
        <dbReference type="ARBA" id="ARBA00022912"/>
    </source>
</evidence>
<keyword evidence="8" id="KW-0539">Nucleus</keyword>
<feature type="domain" description="FCP1 homology" evidence="13">
    <location>
        <begin position="142"/>
        <end position="306"/>
    </location>
</feature>
<keyword evidence="15" id="KW-1185">Reference proteome</keyword>
<dbReference type="Proteomes" id="UP000324585">
    <property type="component" value="Unassembled WGS sequence"/>
</dbReference>
<gene>
    <name evidence="14" type="ORF">FVE85_7282</name>
</gene>
<keyword evidence="6" id="KW-0460">Magnesium</keyword>
<name>A0A5J4ZAL6_PORPP</name>
<dbReference type="OrthoDB" id="1711508at2759"/>
<keyword evidence="5" id="KW-0378">Hydrolase</keyword>
<reference evidence="15" key="1">
    <citation type="journal article" date="2019" name="Nat. Commun.">
        <title>Expansion of phycobilisome linker gene families in mesophilic red algae.</title>
        <authorList>
            <person name="Lee J."/>
            <person name="Kim D."/>
            <person name="Bhattacharya D."/>
            <person name="Yoon H.S."/>
        </authorList>
    </citation>
    <scope>NUCLEOTIDE SEQUENCE [LARGE SCALE GENOMIC DNA]</scope>
    <source>
        <strain evidence="15">CCMP 1328</strain>
    </source>
</reference>
<dbReference type="GO" id="GO:0046872">
    <property type="term" value="F:metal ion binding"/>
    <property type="evidence" value="ECO:0007669"/>
    <property type="project" value="UniProtKB-KW"/>
</dbReference>
<dbReference type="InterPro" id="IPR023214">
    <property type="entry name" value="HAD_sf"/>
</dbReference>
<evidence type="ECO:0000256" key="8">
    <source>
        <dbReference type="ARBA" id="ARBA00023242"/>
    </source>
</evidence>
<evidence type="ECO:0000259" key="12">
    <source>
        <dbReference type="PROSITE" id="PS50053"/>
    </source>
</evidence>
<evidence type="ECO:0000256" key="3">
    <source>
        <dbReference type="ARBA" id="ARBA00013081"/>
    </source>
</evidence>
<evidence type="ECO:0000256" key="6">
    <source>
        <dbReference type="ARBA" id="ARBA00022842"/>
    </source>
</evidence>
<sequence>MDSEISVAVKWGAQLFPVELDGTATVGELKERIFSLTEVKPRRQKLMFTGKKASAVHDDTVLSTLGLKPDHKVMMIGSLESDIELITAENITRSQANVVDDLDFDYLAESGVGVPNLNKVESTRIKLERRIAEIDIRIINPLRDGKKLLVLDLDYTLFDCKGAASSVMELARPGLHEFLAAVYPFYEIVIWSQTSWRWLEAKITELGMLLNPNYRIAFVLDRTSMFTVTSKRNNTLVSHEVKALELIWRRFPGRFHAGNTVHVDDLSRNFALNPRCGLKISAYKNAHLAIHVDRELYALKEYLVLIAEREPDFNSIQHKGWKAYLAANGAEGASSSRRSTIQQGNDRLE</sequence>
<dbReference type="InterPro" id="IPR036412">
    <property type="entry name" value="HAD-like_sf"/>
</dbReference>
<comment type="caution">
    <text evidence="14">The sequence shown here is derived from an EMBL/GenBank/DDBJ whole genome shotgun (WGS) entry which is preliminary data.</text>
</comment>
<dbReference type="GO" id="GO:0090364">
    <property type="term" value="P:regulation of proteasome assembly"/>
    <property type="evidence" value="ECO:0007669"/>
    <property type="project" value="InterPro"/>
</dbReference>
<dbReference type="EC" id="3.1.3.16" evidence="3"/>
<keyword evidence="4" id="KW-0479">Metal-binding</keyword>
<dbReference type="InterPro" id="IPR004274">
    <property type="entry name" value="FCP1_dom"/>
</dbReference>
<evidence type="ECO:0000256" key="10">
    <source>
        <dbReference type="ARBA" id="ARBA00047761"/>
    </source>
</evidence>
<dbReference type="SUPFAM" id="SSF54236">
    <property type="entry name" value="Ubiquitin-like"/>
    <property type="match status" value="1"/>
</dbReference>
<dbReference type="CDD" id="cd01813">
    <property type="entry name" value="Ubl_UBLCP1"/>
    <property type="match status" value="1"/>
</dbReference>
<dbReference type="InterPro" id="IPR011943">
    <property type="entry name" value="HAD-SF_hydro_IIID"/>
</dbReference>
<evidence type="ECO:0000313" key="15">
    <source>
        <dbReference type="Proteomes" id="UP000324585"/>
    </source>
</evidence>
<dbReference type="InterPro" id="IPR051658">
    <property type="entry name" value="UBLCP1"/>
</dbReference>
<accession>A0A5J4ZAL6</accession>
<dbReference type="GO" id="GO:0004722">
    <property type="term" value="F:protein serine/threonine phosphatase activity"/>
    <property type="evidence" value="ECO:0007669"/>
    <property type="project" value="UniProtKB-EC"/>
</dbReference>
<dbReference type="InterPro" id="IPR000626">
    <property type="entry name" value="Ubiquitin-like_dom"/>
</dbReference>
<evidence type="ECO:0000256" key="4">
    <source>
        <dbReference type="ARBA" id="ARBA00022723"/>
    </source>
</evidence>
<protein>
    <recommendedName>
        <fullName evidence="3">protein-serine/threonine phosphatase</fullName>
        <ecNumber evidence="3">3.1.3.16</ecNumber>
    </recommendedName>
    <alternativeName>
        <fullName evidence="9">Nuclear proteasome inhibitor UBLCP1</fullName>
    </alternativeName>
</protein>
<dbReference type="PANTHER" id="PTHR48493:SF1">
    <property type="entry name" value="UBIQUITIN-LIKE DOMAIN-CONTAINING CTD PHOSPHATASE 1"/>
    <property type="match status" value="1"/>
</dbReference>
<evidence type="ECO:0000256" key="1">
    <source>
        <dbReference type="ARBA" id="ARBA00001946"/>
    </source>
</evidence>
<evidence type="ECO:0000256" key="2">
    <source>
        <dbReference type="ARBA" id="ARBA00004123"/>
    </source>
</evidence>
<organism evidence="14 15">
    <name type="scientific">Porphyridium purpureum</name>
    <name type="common">Red alga</name>
    <name type="synonym">Porphyridium cruentum</name>
    <dbReference type="NCBI Taxonomy" id="35688"/>
    <lineage>
        <taxon>Eukaryota</taxon>
        <taxon>Rhodophyta</taxon>
        <taxon>Bangiophyceae</taxon>
        <taxon>Porphyridiales</taxon>
        <taxon>Porphyridiaceae</taxon>
        <taxon>Porphyridium</taxon>
    </lineage>
</organism>
<dbReference type="NCBIfam" id="TIGR02245">
    <property type="entry name" value="HAD_IIID1"/>
    <property type="match status" value="1"/>
</dbReference>
<dbReference type="SUPFAM" id="SSF56784">
    <property type="entry name" value="HAD-like"/>
    <property type="match status" value="1"/>
</dbReference>
<dbReference type="AlphaFoldDB" id="A0A5J4ZAL6"/>
<dbReference type="SMART" id="SM00213">
    <property type="entry name" value="UBQ"/>
    <property type="match status" value="1"/>
</dbReference>
<dbReference type="Pfam" id="PF00240">
    <property type="entry name" value="ubiquitin"/>
    <property type="match status" value="1"/>
</dbReference>
<dbReference type="InterPro" id="IPR029071">
    <property type="entry name" value="Ubiquitin-like_domsf"/>
</dbReference>
<comment type="subcellular location">
    <subcellularLocation>
        <location evidence="2">Nucleus</location>
    </subcellularLocation>
</comment>
<proteinExistence type="predicted"/>
<comment type="catalytic activity">
    <reaction evidence="10">
        <text>O-phospho-L-seryl-[protein] + H2O = L-seryl-[protein] + phosphate</text>
        <dbReference type="Rhea" id="RHEA:20629"/>
        <dbReference type="Rhea" id="RHEA-COMP:9863"/>
        <dbReference type="Rhea" id="RHEA-COMP:11604"/>
        <dbReference type="ChEBI" id="CHEBI:15377"/>
        <dbReference type="ChEBI" id="CHEBI:29999"/>
        <dbReference type="ChEBI" id="CHEBI:43474"/>
        <dbReference type="ChEBI" id="CHEBI:83421"/>
        <dbReference type="EC" id="3.1.3.16"/>
    </reaction>
</comment>
<dbReference type="Gene3D" id="3.10.20.90">
    <property type="entry name" value="Phosphatidylinositol 3-kinase Catalytic Subunit, Chain A, domain 1"/>
    <property type="match status" value="1"/>
</dbReference>
<evidence type="ECO:0000256" key="11">
    <source>
        <dbReference type="ARBA" id="ARBA00048336"/>
    </source>
</evidence>
<keyword evidence="7" id="KW-0904">Protein phosphatase</keyword>
<evidence type="ECO:0000256" key="5">
    <source>
        <dbReference type="ARBA" id="ARBA00022801"/>
    </source>
</evidence>
<comment type="catalytic activity">
    <reaction evidence="11">
        <text>O-phospho-L-threonyl-[protein] + H2O = L-threonyl-[protein] + phosphate</text>
        <dbReference type="Rhea" id="RHEA:47004"/>
        <dbReference type="Rhea" id="RHEA-COMP:11060"/>
        <dbReference type="Rhea" id="RHEA-COMP:11605"/>
        <dbReference type="ChEBI" id="CHEBI:15377"/>
        <dbReference type="ChEBI" id="CHEBI:30013"/>
        <dbReference type="ChEBI" id="CHEBI:43474"/>
        <dbReference type="ChEBI" id="CHEBI:61977"/>
        <dbReference type="EC" id="3.1.3.16"/>
    </reaction>
</comment>
<dbReference type="Pfam" id="PF03031">
    <property type="entry name" value="NIF"/>
    <property type="match status" value="1"/>
</dbReference>
<dbReference type="GO" id="GO:0005634">
    <property type="term" value="C:nucleus"/>
    <property type="evidence" value="ECO:0007669"/>
    <property type="project" value="UniProtKB-SubCell"/>
</dbReference>
<comment type="cofactor">
    <cofactor evidence="1">
        <name>Mg(2+)</name>
        <dbReference type="ChEBI" id="CHEBI:18420"/>
    </cofactor>
</comment>
<dbReference type="PROSITE" id="PS50053">
    <property type="entry name" value="UBIQUITIN_2"/>
    <property type="match status" value="1"/>
</dbReference>
<dbReference type="PROSITE" id="PS50969">
    <property type="entry name" value="FCP1"/>
    <property type="match status" value="1"/>
</dbReference>
<dbReference type="SMART" id="SM00577">
    <property type="entry name" value="CPDc"/>
    <property type="match status" value="1"/>
</dbReference>
<evidence type="ECO:0000313" key="14">
    <source>
        <dbReference type="EMBL" id="KAA8499697.1"/>
    </source>
</evidence>